<protein>
    <submittedName>
        <fullName evidence="1">Uncharacterized protein</fullName>
    </submittedName>
</protein>
<gene>
    <name evidence="1" type="ORF">HII31_07396</name>
</gene>
<proteinExistence type="predicted"/>
<evidence type="ECO:0000313" key="2">
    <source>
        <dbReference type="Proteomes" id="UP000660729"/>
    </source>
</evidence>
<reference evidence="1" key="1">
    <citation type="submission" date="2020-04" db="EMBL/GenBank/DDBJ databases">
        <title>Draft genome resource of the tomato pathogen Pseudocercospora fuligena.</title>
        <authorList>
            <person name="Zaccaron A."/>
        </authorList>
    </citation>
    <scope>NUCLEOTIDE SEQUENCE</scope>
    <source>
        <strain evidence="1">PF001</strain>
    </source>
</reference>
<dbReference type="OrthoDB" id="10640410at2759"/>
<organism evidence="1 2">
    <name type="scientific">Pseudocercospora fuligena</name>
    <dbReference type="NCBI Taxonomy" id="685502"/>
    <lineage>
        <taxon>Eukaryota</taxon>
        <taxon>Fungi</taxon>
        <taxon>Dikarya</taxon>
        <taxon>Ascomycota</taxon>
        <taxon>Pezizomycotina</taxon>
        <taxon>Dothideomycetes</taxon>
        <taxon>Dothideomycetidae</taxon>
        <taxon>Mycosphaerellales</taxon>
        <taxon>Mycosphaerellaceae</taxon>
        <taxon>Pseudocercospora</taxon>
    </lineage>
</organism>
<dbReference type="AlphaFoldDB" id="A0A8H6RHV2"/>
<dbReference type="EMBL" id="JABCIY010000158">
    <property type="protein sequence ID" value="KAF7191373.1"/>
    <property type="molecule type" value="Genomic_DNA"/>
</dbReference>
<sequence length="386" mass="44385">MEEAVVEGSQPKASLLGLPGELRNQSTDIPPVLVATLLILCIVYDHVVDDIDSVKLRPDSRLPLVYTDRERRGTKDFDYVHTTTTSVPASLFTLLPQTIIYPPISYTSDTSYSARAAFRMHPLLHACHLTREEFSSCLSTSDLPTTHVCARVVDFDYSQLLKWGKNLKEWHTMGIGCRDSAQDPFEIWHPPKARKQYTLSYTTSVAGNAMQLSHQRNILAQLQLAADRHYHYDDFFGLVGRRRFIEDGDHNKIPHACLESAVRRISDHCKNSAEIVQSHILKMVSAEEGEILKQGWAEYRRRLEVLSWSWVMPEHSKKRKRTELSVDEEGWGVYRRRLEKLSYCWVLPEHSNKRMRREPSVDERTKLFEHTYQSVVHGIGALSLEA</sequence>
<comment type="caution">
    <text evidence="1">The sequence shown here is derived from an EMBL/GenBank/DDBJ whole genome shotgun (WGS) entry which is preliminary data.</text>
</comment>
<accession>A0A8H6RHV2</accession>
<keyword evidence="2" id="KW-1185">Reference proteome</keyword>
<evidence type="ECO:0000313" key="1">
    <source>
        <dbReference type="EMBL" id="KAF7191373.1"/>
    </source>
</evidence>
<dbReference type="Proteomes" id="UP000660729">
    <property type="component" value="Unassembled WGS sequence"/>
</dbReference>
<name>A0A8H6RHV2_9PEZI</name>